<dbReference type="EMBL" id="JBJUIK010000017">
    <property type="protein sequence ID" value="KAL3497685.1"/>
    <property type="molecule type" value="Genomic_DNA"/>
</dbReference>
<dbReference type="SUPFAM" id="SSF101148">
    <property type="entry name" value="Plant invertase/pectin methylesterase inhibitor"/>
    <property type="match status" value="1"/>
</dbReference>
<comment type="similarity">
    <text evidence="3">Belongs to the PMEI family.</text>
</comment>
<organism evidence="5 6">
    <name type="scientific">Cinchona calisaya</name>
    <dbReference type="NCBI Taxonomy" id="153742"/>
    <lineage>
        <taxon>Eukaryota</taxon>
        <taxon>Viridiplantae</taxon>
        <taxon>Streptophyta</taxon>
        <taxon>Embryophyta</taxon>
        <taxon>Tracheophyta</taxon>
        <taxon>Spermatophyta</taxon>
        <taxon>Magnoliopsida</taxon>
        <taxon>eudicotyledons</taxon>
        <taxon>Gunneridae</taxon>
        <taxon>Pentapetalae</taxon>
        <taxon>asterids</taxon>
        <taxon>lamiids</taxon>
        <taxon>Gentianales</taxon>
        <taxon>Rubiaceae</taxon>
        <taxon>Cinchonoideae</taxon>
        <taxon>Cinchoneae</taxon>
        <taxon>Cinchona</taxon>
    </lineage>
</organism>
<dbReference type="PANTHER" id="PTHR35357:SF17">
    <property type="entry name" value="PECTINESTERASE INHIBITOR 12"/>
    <property type="match status" value="1"/>
</dbReference>
<evidence type="ECO:0000256" key="1">
    <source>
        <dbReference type="ARBA" id="ARBA00022729"/>
    </source>
</evidence>
<dbReference type="NCBIfam" id="TIGR01614">
    <property type="entry name" value="PME_inhib"/>
    <property type="match status" value="1"/>
</dbReference>
<feature type="domain" description="Pectinesterase inhibitor" evidence="4">
    <location>
        <begin position="4"/>
        <end position="156"/>
    </location>
</feature>
<dbReference type="FunFam" id="1.20.140.40:FF:000002">
    <property type="entry name" value="Putative invertase inhibitor"/>
    <property type="match status" value="1"/>
</dbReference>
<reference evidence="5 6" key="1">
    <citation type="submission" date="2024-11" db="EMBL/GenBank/DDBJ databases">
        <title>A near-complete genome assembly of Cinchona calisaya.</title>
        <authorList>
            <person name="Lian D.C."/>
            <person name="Zhao X.W."/>
            <person name="Wei L."/>
        </authorList>
    </citation>
    <scope>NUCLEOTIDE SEQUENCE [LARGE SCALE GENOMIC DNA]</scope>
    <source>
        <tissue evidence="5">Nenye</tissue>
    </source>
</reference>
<comment type="caution">
    <text evidence="5">The sequence shown here is derived from an EMBL/GenBank/DDBJ whole genome shotgun (WGS) entry which is preliminary data.</text>
</comment>
<accession>A0ABD2XUR7</accession>
<proteinExistence type="inferred from homology"/>
<dbReference type="SMART" id="SM00856">
    <property type="entry name" value="PMEI"/>
    <property type="match status" value="1"/>
</dbReference>
<keyword evidence="6" id="KW-1185">Reference proteome</keyword>
<dbReference type="Pfam" id="PF04043">
    <property type="entry name" value="PMEI"/>
    <property type="match status" value="1"/>
</dbReference>
<evidence type="ECO:0000313" key="5">
    <source>
        <dbReference type="EMBL" id="KAL3497685.1"/>
    </source>
</evidence>
<dbReference type="InterPro" id="IPR034088">
    <property type="entry name" value="Pla_a_1-like"/>
</dbReference>
<dbReference type="InterPro" id="IPR006501">
    <property type="entry name" value="Pectinesterase_inhib_dom"/>
</dbReference>
<dbReference type="GO" id="GO:0005576">
    <property type="term" value="C:extracellular region"/>
    <property type="evidence" value="ECO:0007669"/>
    <property type="project" value="UniProtKB-ARBA"/>
</dbReference>
<dbReference type="InterPro" id="IPR035513">
    <property type="entry name" value="Invertase/methylesterase_inhib"/>
</dbReference>
<sequence length="168" mass="18295">MQKHSGNIINSTCKQCADISKIFDYKFCVTSLQAVPISHHADLEGLGMVAMELALENATRTITTIEKMIASKKYDPFVVGCLRDCLKLYANAVSKIVMAIGAFLSNHFGAANVFLSGVVEKTVTCEAGFRQKKGEANPLVKQNHNLFEICVIGLCIIDLVSLEHSLSS</sequence>
<evidence type="ECO:0000256" key="2">
    <source>
        <dbReference type="ARBA" id="ARBA00023157"/>
    </source>
</evidence>
<dbReference type="Gene3D" id="1.20.140.40">
    <property type="entry name" value="Invertase/pectin methylesterase inhibitor family protein"/>
    <property type="match status" value="1"/>
</dbReference>
<gene>
    <name evidence="5" type="ORF">ACH5RR_040417</name>
</gene>
<keyword evidence="2" id="KW-1015">Disulfide bond</keyword>
<evidence type="ECO:0000256" key="3">
    <source>
        <dbReference type="ARBA" id="ARBA00038471"/>
    </source>
</evidence>
<dbReference type="AlphaFoldDB" id="A0ABD2XUR7"/>
<protein>
    <recommendedName>
        <fullName evidence="4">Pectinesterase inhibitor domain-containing protein</fullName>
    </recommendedName>
</protein>
<name>A0ABD2XUR7_9GENT</name>
<evidence type="ECO:0000313" key="6">
    <source>
        <dbReference type="Proteomes" id="UP001630127"/>
    </source>
</evidence>
<dbReference type="PANTHER" id="PTHR35357">
    <property type="entry name" value="OS02G0537100 PROTEIN"/>
    <property type="match status" value="1"/>
</dbReference>
<evidence type="ECO:0000259" key="4">
    <source>
        <dbReference type="SMART" id="SM00856"/>
    </source>
</evidence>
<dbReference type="CDD" id="cd15795">
    <property type="entry name" value="PMEI-Pla_a_1_like"/>
    <property type="match status" value="1"/>
</dbReference>
<dbReference type="Proteomes" id="UP001630127">
    <property type="component" value="Unassembled WGS sequence"/>
</dbReference>
<keyword evidence="1" id="KW-0732">Signal</keyword>